<keyword evidence="4 5" id="KW-0472">Membrane</keyword>
<feature type="transmembrane region" description="Helical" evidence="5">
    <location>
        <begin position="121"/>
        <end position="144"/>
    </location>
</feature>
<feature type="transmembrane region" description="Helical" evidence="5">
    <location>
        <begin position="355"/>
        <end position="375"/>
    </location>
</feature>
<evidence type="ECO:0000256" key="1">
    <source>
        <dbReference type="ARBA" id="ARBA00004141"/>
    </source>
</evidence>
<feature type="transmembrane region" description="Helical" evidence="5">
    <location>
        <begin position="391"/>
        <end position="410"/>
    </location>
</feature>
<dbReference type="PANTHER" id="PTHR11706:SF101">
    <property type="entry name" value="MANGANESE TRANSPORTER SMF1"/>
    <property type="match status" value="1"/>
</dbReference>
<evidence type="ECO:0000313" key="7">
    <source>
        <dbReference type="Proteomes" id="UP000193642"/>
    </source>
</evidence>
<protein>
    <submittedName>
        <fullName evidence="6">Nramp-domain-containing protein</fullName>
    </submittedName>
</protein>
<evidence type="ECO:0000256" key="2">
    <source>
        <dbReference type="ARBA" id="ARBA00022692"/>
    </source>
</evidence>
<dbReference type="Pfam" id="PF01566">
    <property type="entry name" value="Nramp"/>
    <property type="match status" value="3"/>
</dbReference>
<keyword evidence="7" id="KW-1185">Reference proteome</keyword>
<dbReference type="GO" id="GO:0005886">
    <property type="term" value="C:plasma membrane"/>
    <property type="evidence" value="ECO:0007669"/>
    <property type="project" value="TreeGrafter"/>
</dbReference>
<reference evidence="6 7" key="1">
    <citation type="submission" date="2016-07" db="EMBL/GenBank/DDBJ databases">
        <title>Pervasive Adenine N6-methylation of Active Genes in Fungi.</title>
        <authorList>
            <consortium name="DOE Joint Genome Institute"/>
            <person name="Mondo S.J."/>
            <person name="Dannebaum R.O."/>
            <person name="Kuo R.C."/>
            <person name="Labutti K."/>
            <person name="Haridas S."/>
            <person name="Kuo A."/>
            <person name="Salamov A."/>
            <person name="Ahrendt S.R."/>
            <person name="Lipzen A."/>
            <person name="Sullivan W."/>
            <person name="Andreopoulos W.B."/>
            <person name="Clum A."/>
            <person name="Lindquist E."/>
            <person name="Daum C."/>
            <person name="Ramamoorthy G.K."/>
            <person name="Gryganskyi A."/>
            <person name="Culley D."/>
            <person name="Magnuson J.K."/>
            <person name="James T.Y."/>
            <person name="O'Malley M.A."/>
            <person name="Stajich J.E."/>
            <person name="Spatafora J.W."/>
            <person name="Visel A."/>
            <person name="Grigoriev I.V."/>
        </authorList>
    </citation>
    <scope>NUCLEOTIDE SEQUENCE [LARGE SCALE GENOMIC DNA]</scope>
    <source>
        <strain evidence="6 7">JEL800</strain>
    </source>
</reference>
<gene>
    <name evidence="6" type="ORF">BCR33DRAFT_715002</name>
</gene>
<sequence length="614" mass="66496">MLPRPPPSHESSIIVDANQSNEQQRPRWTLRNMGNSAKRLAAIVLATIGPGGFVAVGYMDPGNWATDLQGGTQFNYSLLFVVLLSGLCAIALQSLTIRLGIVTGKDLPQMCRKELHPVANLLFWILAEVAIICTDLAEVIGAAMSLKLLFGLPITYGVLIMGLDVLIVLFGWNQKYLRYFEIFIFILILGVGVCFMALLPRLGVDWGQAFKGYLPSSILVTDSTALYTCLGILGATVMPHNLYLHSSLVHFKSPSYRERLEKNKVGAKKMDQVQEPRESTENVTQPLHPDAEITPAALPPTRTESANTLVTLVTNPPSPTTPTSLHKTPRSLPDHLLPLLKQCLHHLNVDSIVSLLYATIINSFILITAAAAFYTPDQSVSVGGIEDAYDLLMQMLGSGGATLFAVGLFFSGQCSTVTGTLAGQVVMEGFLGGEDTLDAVPGDEGEFLVSDGVKRKEGVAGEGNRVTARVQSATGKMVLFFRKNMWARRLVTRGVAIVPALIVVQTQGSHGIDDLLVLSQVILGVLLPFAVWPLVIFTSSRRVMTVRYVEGDGSRYSSDGNMLATTEDGEGGGEMRVFDVCYANSWPFTILVMLIAVAVTALNLYLLAVTIKGR</sequence>
<evidence type="ECO:0000256" key="4">
    <source>
        <dbReference type="ARBA" id="ARBA00023136"/>
    </source>
</evidence>
<comment type="caution">
    <text evidence="6">The sequence shown here is derived from an EMBL/GenBank/DDBJ whole genome shotgun (WGS) entry which is preliminary data.</text>
</comment>
<organism evidence="6 7">
    <name type="scientific">Rhizoclosmatium globosum</name>
    <dbReference type="NCBI Taxonomy" id="329046"/>
    <lineage>
        <taxon>Eukaryota</taxon>
        <taxon>Fungi</taxon>
        <taxon>Fungi incertae sedis</taxon>
        <taxon>Chytridiomycota</taxon>
        <taxon>Chytridiomycota incertae sedis</taxon>
        <taxon>Chytridiomycetes</taxon>
        <taxon>Chytridiales</taxon>
        <taxon>Chytriomycetaceae</taxon>
        <taxon>Rhizoclosmatium</taxon>
    </lineage>
</organism>
<keyword evidence="3 5" id="KW-1133">Transmembrane helix</keyword>
<feature type="transmembrane region" description="Helical" evidence="5">
    <location>
        <begin position="224"/>
        <end position="244"/>
    </location>
</feature>
<evidence type="ECO:0000313" key="6">
    <source>
        <dbReference type="EMBL" id="ORY47248.1"/>
    </source>
</evidence>
<feature type="transmembrane region" description="Helical" evidence="5">
    <location>
        <begin position="150"/>
        <end position="170"/>
    </location>
</feature>
<dbReference type="EMBL" id="MCGO01000014">
    <property type="protein sequence ID" value="ORY47248.1"/>
    <property type="molecule type" value="Genomic_DNA"/>
</dbReference>
<evidence type="ECO:0000256" key="3">
    <source>
        <dbReference type="ARBA" id="ARBA00022989"/>
    </source>
</evidence>
<comment type="subcellular location">
    <subcellularLocation>
        <location evidence="1">Membrane</location>
        <topology evidence="1">Multi-pass membrane protein</topology>
    </subcellularLocation>
</comment>
<dbReference type="GO" id="GO:0005384">
    <property type="term" value="F:manganese ion transmembrane transporter activity"/>
    <property type="evidence" value="ECO:0007669"/>
    <property type="project" value="TreeGrafter"/>
</dbReference>
<feature type="transmembrane region" description="Helical" evidence="5">
    <location>
        <begin position="182"/>
        <end position="204"/>
    </location>
</feature>
<dbReference type="AlphaFoldDB" id="A0A1Y2CJQ2"/>
<dbReference type="PANTHER" id="PTHR11706">
    <property type="entry name" value="SOLUTE CARRIER PROTEIN FAMILY 11 MEMBER"/>
    <property type="match status" value="1"/>
</dbReference>
<name>A0A1Y2CJQ2_9FUNG</name>
<proteinExistence type="predicted"/>
<evidence type="ECO:0000256" key="5">
    <source>
        <dbReference type="SAM" id="Phobius"/>
    </source>
</evidence>
<dbReference type="OrthoDB" id="409173at2759"/>
<dbReference type="GO" id="GO:0034755">
    <property type="term" value="P:iron ion transmembrane transport"/>
    <property type="evidence" value="ECO:0007669"/>
    <property type="project" value="TreeGrafter"/>
</dbReference>
<feature type="transmembrane region" description="Helical" evidence="5">
    <location>
        <begin position="40"/>
        <end position="58"/>
    </location>
</feature>
<feature type="transmembrane region" description="Helical" evidence="5">
    <location>
        <begin position="78"/>
        <end position="101"/>
    </location>
</feature>
<dbReference type="GO" id="GO:0015086">
    <property type="term" value="F:cadmium ion transmembrane transporter activity"/>
    <property type="evidence" value="ECO:0007669"/>
    <property type="project" value="TreeGrafter"/>
</dbReference>
<feature type="transmembrane region" description="Helical" evidence="5">
    <location>
        <begin position="490"/>
        <end position="509"/>
    </location>
</feature>
<dbReference type="NCBIfam" id="NF037982">
    <property type="entry name" value="Nramp_1"/>
    <property type="match status" value="1"/>
</dbReference>
<dbReference type="PRINTS" id="PR00447">
    <property type="entry name" value="NATRESASSCMP"/>
</dbReference>
<feature type="transmembrane region" description="Helical" evidence="5">
    <location>
        <begin position="585"/>
        <end position="608"/>
    </location>
</feature>
<keyword evidence="2 5" id="KW-0812">Transmembrane</keyword>
<dbReference type="InterPro" id="IPR001046">
    <property type="entry name" value="NRAMP_fam"/>
</dbReference>
<accession>A0A1Y2CJQ2</accession>
<dbReference type="Proteomes" id="UP000193642">
    <property type="component" value="Unassembled WGS sequence"/>
</dbReference>
<feature type="transmembrane region" description="Helical" evidence="5">
    <location>
        <begin position="515"/>
        <end position="537"/>
    </location>
</feature>
<dbReference type="STRING" id="329046.A0A1Y2CJQ2"/>